<gene>
    <name evidence="2" type="primary">r9</name>
</gene>
<dbReference type="AlphaFoldDB" id="I7LHN7"/>
<proteinExistence type="evidence at transcript level"/>
<accession>I7LHN7</accession>
<evidence type="ECO:0000313" key="2">
    <source>
        <dbReference type="EMBL" id="CCJ05417.1"/>
    </source>
</evidence>
<dbReference type="EMBL" id="HE956722">
    <property type="protein sequence ID" value="CCJ05417.1"/>
    <property type="molecule type" value="mRNA"/>
</dbReference>
<evidence type="ECO:0000256" key="1">
    <source>
        <dbReference type="SAM" id="MobiDB-lite"/>
    </source>
</evidence>
<feature type="non-terminal residue" evidence="2">
    <location>
        <position position="1"/>
    </location>
</feature>
<name>I7LHN7_HYDMC</name>
<feature type="compositionally biased region" description="Polar residues" evidence="1">
    <location>
        <begin position="45"/>
        <end position="55"/>
    </location>
</feature>
<organism evidence="2">
    <name type="scientific">Hydrangea macrophylla subsp. macrophylla</name>
    <dbReference type="NCBI Taxonomy" id="1206467"/>
    <lineage>
        <taxon>Eukaryota</taxon>
        <taxon>Viridiplantae</taxon>
        <taxon>Streptophyta</taxon>
        <taxon>Embryophyta</taxon>
        <taxon>Tracheophyta</taxon>
        <taxon>Spermatophyta</taxon>
        <taxon>Magnoliopsida</taxon>
        <taxon>eudicotyledons</taxon>
        <taxon>Gunneridae</taxon>
        <taxon>Pentapetalae</taxon>
        <taxon>asterids</taxon>
        <taxon>Cornales</taxon>
        <taxon>Hydrangeaceae</taxon>
        <taxon>Hydrangeeae</taxon>
        <taxon>Hydrangea</taxon>
        <taxon>Hydrangea sect. Macrophyllae</taxon>
    </lineage>
</organism>
<feature type="non-terminal residue" evidence="2">
    <location>
        <position position="55"/>
    </location>
</feature>
<protein>
    <submittedName>
        <fullName evidence="2">Putative non-TIR-NBS-containing resistance protein</fullName>
    </submittedName>
</protein>
<reference evidence="2" key="1">
    <citation type="journal article" date="2013" name="Mol. Biol. Rep.">
        <title>R gene expression changes related to Cercospora hydrangeae L.</title>
        <authorList>
            <person name="Kafantaris I."/>
            <person name="Woodrow P."/>
            <person name="Carillo P."/>
        </authorList>
    </citation>
    <scope>NUCLEOTIDE SEQUENCE</scope>
</reference>
<sequence>ILIVVDDVWGRGESLSLSSLLSWMMCGTSRLGMTSADVSRREQTKSSYATTSHRS</sequence>
<feature type="region of interest" description="Disordered" evidence="1">
    <location>
        <begin position="33"/>
        <end position="55"/>
    </location>
</feature>